<dbReference type="SUPFAM" id="SSF50156">
    <property type="entry name" value="PDZ domain-like"/>
    <property type="match status" value="1"/>
</dbReference>
<dbReference type="PROSITE" id="PS50106">
    <property type="entry name" value="PDZ"/>
    <property type="match status" value="1"/>
</dbReference>
<evidence type="ECO:0000259" key="1">
    <source>
        <dbReference type="PROSITE" id="PS50106"/>
    </source>
</evidence>
<dbReference type="InterPro" id="IPR036034">
    <property type="entry name" value="PDZ_sf"/>
</dbReference>
<dbReference type="SMART" id="SM00228">
    <property type="entry name" value="PDZ"/>
    <property type="match status" value="1"/>
</dbReference>
<protein>
    <recommendedName>
        <fullName evidence="1">PDZ domain-containing protein</fullName>
    </recommendedName>
</protein>
<dbReference type="InterPro" id="IPR001478">
    <property type="entry name" value="PDZ"/>
</dbReference>
<reference evidence="3" key="1">
    <citation type="submission" date="2023-07" db="EMBL/GenBank/DDBJ databases">
        <title>Functional and genomic diversity of the sorghum phyllosphere microbiome.</title>
        <authorList>
            <person name="Shade A."/>
        </authorList>
    </citation>
    <scope>NUCLEOTIDE SEQUENCE [LARGE SCALE GENOMIC DNA]</scope>
    <source>
        <strain evidence="3">SORGH_AS_0422</strain>
    </source>
</reference>
<evidence type="ECO:0000313" key="3">
    <source>
        <dbReference type="Proteomes" id="UP001258315"/>
    </source>
</evidence>
<dbReference type="Gene3D" id="2.40.70.10">
    <property type="entry name" value="Acid Proteases"/>
    <property type="match status" value="2"/>
</dbReference>
<dbReference type="Proteomes" id="UP001258315">
    <property type="component" value="Unassembled WGS sequence"/>
</dbReference>
<dbReference type="EMBL" id="JAVLVU010000001">
    <property type="protein sequence ID" value="MDT3403458.1"/>
    <property type="molecule type" value="Genomic_DNA"/>
</dbReference>
<gene>
    <name evidence="2" type="ORF">QE417_002530</name>
</gene>
<sequence>MYPLKNIKWYLLLCLVVLCSPFFTKAQSFYISSHKKQVKFRFQLVRDMMVVPVYINTKGPYNFIIDSGVGLMIITDPNLIDSISIFNKRTIKLYGAVGTTESFEAYATSELDVRLPGDIRSRLVSAAIFKQDHFGLSNYAGMRIHGILGYEFFSQLAVKINFSDSTIIAASSGTFKPFRGKKGMVIPLSIEERKPYIKTNIILPDGCPAESKFIVDLGAGHPLSLENLEQYKNYFHKSIVANLGIGLTGPVNGYISRIDEFSLGKYKFNNVIASFPDNNNPVNYLVPRDGNLGLGILKKFFIVMDYEKGQMFLKPNYKFKEPFEHDMSGMEYFATGEDFRRVIISRVEPGSAADEAGIMANDEILAINFKPVDKMKIVDIDNLFKSKNERSILVEINRSKKLETVVLTLKRRI</sequence>
<dbReference type="RefSeq" id="WP_311950452.1">
    <property type="nucleotide sequence ID" value="NZ_JAVLVU010000001.1"/>
</dbReference>
<proteinExistence type="predicted"/>
<name>A0ABU3GUK9_9SPHI</name>
<accession>A0ABU3GUK9</accession>
<feature type="domain" description="PDZ" evidence="1">
    <location>
        <begin position="342"/>
        <end position="399"/>
    </location>
</feature>
<dbReference type="Pfam" id="PF17820">
    <property type="entry name" value="PDZ_6"/>
    <property type="match status" value="1"/>
</dbReference>
<keyword evidence="3" id="KW-1185">Reference proteome</keyword>
<comment type="caution">
    <text evidence="2">The sequence shown here is derived from an EMBL/GenBank/DDBJ whole genome shotgun (WGS) entry which is preliminary data.</text>
</comment>
<dbReference type="InterPro" id="IPR041489">
    <property type="entry name" value="PDZ_6"/>
</dbReference>
<organism evidence="2 3">
    <name type="scientific">Mucilaginibacter terrae</name>
    <dbReference type="NCBI Taxonomy" id="1955052"/>
    <lineage>
        <taxon>Bacteria</taxon>
        <taxon>Pseudomonadati</taxon>
        <taxon>Bacteroidota</taxon>
        <taxon>Sphingobacteriia</taxon>
        <taxon>Sphingobacteriales</taxon>
        <taxon>Sphingobacteriaceae</taxon>
        <taxon>Mucilaginibacter</taxon>
    </lineage>
</organism>
<dbReference type="Gene3D" id="2.30.42.10">
    <property type="match status" value="1"/>
</dbReference>
<evidence type="ECO:0000313" key="2">
    <source>
        <dbReference type="EMBL" id="MDT3403458.1"/>
    </source>
</evidence>
<dbReference type="InterPro" id="IPR021109">
    <property type="entry name" value="Peptidase_aspartic_dom_sf"/>
</dbReference>